<dbReference type="RefSeq" id="WP_124080739.1">
    <property type="nucleotide sequence ID" value="NZ_UWPJ01000026.1"/>
</dbReference>
<protein>
    <submittedName>
        <fullName evidence="1">Uncharacterized protein</fullName>
    </submittedName>
</protein>
<dbReference type="Gene3D" id="3.10.310.10">
    <property type="entry name" value="Diaminopimelate Epimerase, Chain A, domain 1"/>
    <property type="match status" value="1"/>
</dbReference>
<gene>
    <name evidence="1" type="ORF">PIGHUM_03355</name>
</gene>
<dbReference type="EMBL" id="UWPJ01000026">
    <property type="protein sequence ID" value="VCU71274.1"/>
    <property type="molecule type" value="Genomic_DNA"/>
</dbReference>
<dbReference type="SUPFAM" id="SSF54506">
    <property type="entry name" value="Diaminopimelate epimerase-like"/>
    <property type="match status" value="1"/>
</dbReference>
<evidence type="ECO:0000313" key="2">
    <source>
        <dbReference type="Proteomes" id="UP000277294"/>
    </source>
</evidence>
<proteinExistence type="predicted"/>
<dbReference type="AlphaFoldDB" id="A0A3P4B4Q6"/>
<sequence>MHPPEWFAIRSRHGVPEFPVHHVRGGTSTGLIVWDALAPSDPPLKEELLRLLLGTPKRRSAPGERPYTVPEHGLSAGNQVFFADVEPGPDGARLIAKLARVPRDTGDIEWGAEWGRLPAALPLWALDMGLAPPGHTGAWSIAICNADTGLLATGRIWCRPAGALTGAAMPGVDGEFPLVELVLPEPGGAGATHRCNAQILMSGYVPLYQASPALRAWFGG</sequence>
<organism evidence="1 2">
    <name type="scientific">Pigmentiphaga humi</name>
    <dbReference type="NCBI Taxonomy" id="2478468"/>
    <lineage>
        <taxon>Bacteria</taxon>
        <taxon>Pseudomonadati</taxon>
        <taxon>Pseudomonadota</taxon>
        <taxon>Betaproteobacteria</taxon>
        <taxon>Burkholderiales</taxon>
        <taxon>Alcaligenaceae</taxon>
        <taxon>Pigmentiphaga</taxon>
    </lineage>
</organism>
<name>A0A3P4B4Q6_9BURK</name>
<dbReference type="Proteomes" id="UP000277294">
    <property type="component" value="Unassembled WGS sequence"/>
</dbReference>
<keyword evidence="2" id="KW-1185">Reference proteome</keyword>
<accession>A0A3P4B4Q6</accession>
<reference evidence="1 2" key="1">
    <citation type="submission" date="2018-10" db="EMBL/GenBank/DDBJ databases">
        <authorList>
            <person name="Criscuolo A."/>
        </authorList>
    </citation>
    <scope>NUCLEOTIDE SEQUENCE [LARGE SCALE GENOMIC DNA]</scope>
    <source>
        <strain evidence="1">DnA1</strain>
    </source>
</reference>
<evidence type="ECO:0000313" key="1">
    <source>
        <dbReference type="EMBL" id="VCU71274.1"/>
    </source>
</evidence>
<dbReference type="OrthoDB" id="9779763at2"/>